<dbReference type="AlphaFoldDB" id="M2R1Q6"/>
<dbReference type="GO" id="GO:0032153">
    <property type="term" value="C:cell division site"/>
    <property type="evidence" value="ECO:0007669"/>
    <property type="project" value="TreeGrafter"/>
</dbReference>
<accession>M2R1Q6</accession>
<feature type="transmembrane region" description="Helical" evidence="5">
    <location>
        <begin position="147"/>
        <end position="173"/>
    </location>
</feature>
<dbReference type="InterPro" id="IPR051380">
    <property type="entry name" value="pH-response_reg_palI/RIM9"/>
</dbReference>
<dbReference type="InterPro" id="IPR009571">
    <property type="entry name" value="SUR7/Rim9-like_fungi"/>
</dbReference>
<feature type="chain" id="PRO_5004023648" description="Pali-domain-containing protein" evidence="6">
    <location>
        <begin position="21"/>
        <end position="229"/>
    </location>
</feature>
<proteinExistence type="predicted"/>
<dbReference type="Pfam" id="PF06687">
    <property type="entry name" value="SUR7"/>
    <property type="match status" value="1"/>
</dbReference>
<keyword evidence="6" id="KW-0732">Signal</keyword>
<evidence type="ECO:0000313" key="7">
    <source>
        <dbReference type="EMBL" id="EMD38430.1"/>
    </source>
</evidence>
<dbReference type="GO" id="GO:0005886">
    <property type="term" value="C:plasma membrane"/>
    <property type="evidence" value="ECO:0007669"/>
    <property type="project" value="InterPro"/>
</dbReference>
<dbReference type="PANTHER" id="PTHR28013:SF3">
    <property type="entry name" value="PROTEIN DCV1-RELATED"/>
    <property type="match status" value="1"/>
</dbReference>
<evidence type="ECO:0000256" key="6">
    <source>
        <dbReference type="SAM" id="SignalP"/>
    </source>
</evidence>
<dbReference type="EMBL" id="KB445795">
    <property type="protein sequence ID" value="EMD38430.1"/>
    <property type="molecule type" value="Genomic_DNA"/>
</dbReference>
<comment type="subcellular location">
    <subcellularLocation>
        <location evidence="1">Membrane</location>
        <topology evidence="1">Multi-pass membrane protein</topology>
    </subcellularLocation>
</comment>
<feature type="transmembrane region" description="Helical" evidence="5">
    <location>
        <begin position="108"/>
        <end position="135"/>
    </location>
</feature>
<sequence>MLANITPFFLFAAFLLELLASLSVPVIKSIYLFRLSVDASIKLLDSSATGSVKFGVWGYCISAVDVSILGKDHDVSAKCSKTALGYTFDDTVASALHVSVPNDSISHALSIALVMHPIACGLISAALVSSLLALCWRSKGTSRITSLATLVSSLVAAVLTTVICLVDVIFVATVRHHIDSESNGAIDLTWGNAVWMTLGATIALWIAVVGACAAICMCRRDVNTDADRY</sequence>
<evidence type="ECO:0000256" key="5">
    <source>
        <dbReference type="SAM" id="Phobius"/>
    </source>
</evidence>
<feature type="signal peptide" evidence="6">
    <location>
        <begin position="1"/>
        <end position="20"/>
    </location>
</feature>
<dbReference type="Proteomes" id="UP000016930">
    <property type="component" value="Unassembled WGS sequence"/>
</dbReference>
<feature type="transmembrane region" description="Helical" evidence="5">
    <location>
        <begin position="193"/>
        <end position="218"/>
    </location>
</feature>
<keyword evidence="3 5" id="KW-1133">Transmembrane helix</keyword>
<organism evidence="7 8">
    <name type="scientific">Ceriporiopsis subvermispora (strain B)</name>
    <name type="common">White-rot fungus</name>
    <name type="synonym">Gelatoporia subvermispora</name>
    <dbReference type="NCBI Taxonomy" id="914234"/>
    <lineage>
        <taxon>Eukaryota</taxon>
        <taxon>Fungi</taxon>
        <taxon>Dikarya</taxon>
        <taxon>Basidiomycota</taxon>
        <taxon>Agaricomycotina</taxon>
        <taxon>Agaricomycetes</taxon>
        <taxon>Polyporales</taxon>
        <taxon>Gelatoporiaceae</taxon>
        <taxon>Gelatoporia</taxon>
    </lineage>
</organism>
<dbReference type="STRING" id="914234.M2R1Q6"/>
<reference evidence="7 8" key="1">
    <citation type="journal article" date="2012" name="Proc. Natl. Acad. Sci. U.S.A.">
        <title>Comparative genomics of Ceriporiopsis subvermispora and Phanerochaete chrysosporium provide insight into selective ligninolysis.</title>
        <authorList>
            <person name="Fernandez-Fueyo E."/>
            <person name="Ruiz-Duenas F.J."/>
            <person name="Ferreira P."/>
            <person name="Floudas D."/>
            <person name="Hibbett D.S."/>
            <person name="Canessa P."/>
            <person name="Larrondo L.F."/>
            <person name="James T.Y."/>
            <person name="Seelenfreund D."/>
            <person name="Lobos S."/>
            <person name="Polanco R."/>
            <person name="Tello M."/>
            <person name="Honda Y."/>
            <person name="Watanabe T."/>
            <person name="Watanabe T."/>
            <person name="Ryu J.S."/>
            <person name="Kubicek C.P."/>
            <person name="Schmoll M."/>
            <person name="Gaskell J."/>
            <person name="Hammel K.E."/>
            <person name="St John F.J."/>
            <person name="Vanden Wymelenberg A."/>
            <person name="Sabat G."/>
            <person name="Splinter BonDurant S."/>
            <person name="Syed K."/>
            <person name="Yadav J.S."/>
            <person name="Doddapaneni H."/>
            <person name="Subramanian V."/>
            <person name="Lavin J.L."/>
            <person name="Oguiza J.A."/>
            <person name="Perez G."/>
            <person name="Pisabarro A.G."/>
            <person name="Ramirez L."/>
            <person name="Santoyo F."/>
            <person name="Master E."/>
            <person name="Coutinho P.M."/>
            <person name="Henrissat B."/>
            <person name="Lombard V."/>
            <person name="Magnuson J.K."/>
            <person name="Kuees U."/>
            <person name="Hori C."/>
            <person name="Igarashi K."/>
            <person name="Samejima M."/>
            <person name="Held B.W."/>
            <person name="Barry K.W."/>
            <person name="LaButti K.M."/>
            <person name="Lapidus A."/>
            <person name="Lindquist E.A."/>
            <person name="Lucas S.M."/>
            <person name="Riley R."/>
            <person name="Salamov A.A."/>
            <person name="Hoffmeister D."/>
            <person name="Schwenk D."/>
            <person name="Hadar Y."/>
            <person name="Yarden O."/>
            <person name="de Vries R.P."/>
            <person name="Wiebenga A."/>
            <person name="Stenlid J."/>
            <person name="Eastwood D."/>
            <person name="Grigoriev I.V."/>
            <person name="Berka R.M."/>
            <person name="Blanchette R.A."/>
            <person name="Kersten P."/>
            <person name="Martinez A.T."/>
            <person name="Vicuna R."/>
            <person name="Cullen D."/>
        </authorList>
    </citation>
    <scope>NUCLEOTIDE SEQUENCE [LARGE SCALE GENOMIC DNA]</scope>
    <source>
        <strain evidence="7 8">B</strain>
    </source>
</reference>
<evidence type="ECO:0000256" key="4">
    <source>
        <dbReference type="ARBA" id="ARBA00023136"/>
    </source>
</evidence>
<evidence type="ECO:0000256" key="1">
    <source>
        <dbReference type="ARBA" id="ARBA00004141"/>
    </source>
</evidence>
<protein>
    <recommendedName>
        <fullName evidence="9">Pali-domain-containing protein</fullName>
    </recommendedName>
</protein>
<evidence type="ECO:0000256" key="2">
    <source>
        <dbReference type="ARBA" id="ARBA00022692"/>
    </source>
</evidence>
<dbReference type="PANTHER" id="PTHR28013">
    <property type="entry name" value="PROTEIN DCV1-RELATED"/>
    <property type="match status" value="1"/>
</dbReference>
<keyword evidence="2 5" id="KW-0812">Transmembrane</keyword>
<evidence type="ECO:0000256" key="3">
    <source>
        <dbReference type="ARBA" id="ARBA00022989"/>
    </source>
</evidence>
<evidence type="ECO:0008006" key="9">
    <source>
        <dbReference type="Google" id="ProtNLM"/>
    </source>
</evidence>
<keyword evidence="4 5" id="KW-0472">Membrane</keyword>
<gene>
    <name evidence="7" type="ORF">CERSUDRAFT_113587</name>
</gene>
<dbReference type="OrthoDB" id="2354757at2759"/>
<dbReference type="HOGENOM" id="CLU_076420_2_0_1"/>
<keyword evidence="8" id="KW-1185">Reference proteome</keyword>
<name>M2R1Q6_CERS8</name>
<evidence type="ECO:0000313" key="8">
    <source>
        <dbReference type="Proteomes" id="UP000016930"/>
    </source>
</evidence>
<dbReference type="GO" id="GO:0035838">
    <property type="term" value="C:growing cell tip"/>
    <property type="evidence" value="ECO:0007669"/>
    <property type="project" value="TreeGrafter"/>
</dbReference>